<evidence type="ECO:0000259" key="8">
    <source>
        <dbReference type="Pfam" id="PF04239"/>
    </source>
</evidence>
<dbReference type="Pfam" id="PF04239">
    <property type="entry name" value="DUF421"/>
    <property type="match status" value="1"/>
</dbReference>
<organism evidence="9 10">
    <name type="scientific">Clostridium zeae</name>
    <dbReference type="NCBI Taxonomy" id="2759022"/>
    <lineage>
        <taxon>Bacteria</taxon>
        <taxon>Bacillati</taxon>
        <taxon>Bacillota</taxon>
        <taxon>Clostridia</taxon>
        <taxon>Eubacteriales</taxon>
        <taxon>Clostridiaceae</taxon>
        <taxon>Clostridium</taxon>
    </lineage>
</organism>
<evidence type="ECO:0000256" key="3">
    <source>
        <dbReference type="ARBA" id="ARBA00022475"/>
    </source>
</evidence>
<protein>
    <submittedName>
        <fullName evidence="9">DUF421 domain-containing protein</fullName>
    </submittedName>
</protein>
<gene>
    <name evidence="9" type="ORF">CSC2_29960</name>
</gene>
<keyword evidence="3" id="KW-1003">Cell membrane</keyword>
<feature type="domain" description="YetF C-terminal" evidence="8">
    <location>
        <begin position="83"/>
        <end position="215"/>
    </location>
</feature>
<evidence type="ECO:0000256" key="2">
    <source>
        <dbReference type="ARBA" id="ARBA00006448"/>
    </source>
</evidence>
<reference evidence="9 10" key="1">
    <citation type="journal article" date="2021" name="Int. J. Syst. Evol. Microbiol.">
        <title>Clostridium zeae sp. nov., isolated from corn silage.</title>
        <authorList>
            <person name="Kobayashi H."/>
            <person name="Tanizawa Y."/>
            <person name="Yagura M."/>
            <person name="Sakamoto M."/>
            <person name="Ohkuma M."/>
            <person name="Tohno M."/>
        </authorList>
    </citation>
    <scope>NUCLEOTIDE SEQUENCE [LARGE SCALE GENOMIC DNA]</scope>
    <source>
        <strain evidence="9 10">CSC2</strain>
    </source>
</reference>
<keyword evidence="6 7" id="KW-0472">Membrane</keyword>
<dbReference type="InterPro" id="IPR023090">
    <property type="entry name" value="UPF0702_alpha/beta_dom_sf"/>
</dbReference>
<sequence>MGNVILVTIVKGTIIYILALILTRKVGTKFMSQMNFFDFVMGTSFGSIIAYDIIDTKFTTVSATTALILFSIITSITAYLNIKSFKIRKLINSEPITLVENGSIVDENMKKLKITVNELKMKLREKSAFNLADVEFAIMETDGQLSVLPKADKKPLTPYHLNIQTTSAGLERDIIIDGVVMEENLKYIGLDRKWLDVELNKQKIKDVSEIFYAGVDNTKKLYISKRNKSNEYPGKYGIE</sequence>
<dbReference type="PANTHER" id="PTHR34582:SF6">
    <property type="entry name" value="UPF0702 TRANSMEMBRANE PROTEIN YCAP"/>
    <property type="match status" value="1"/>
</dbReference>
<feature type="transmembrane region" description="Helical" evidence="7">
    <location>
        <begin position="60"/>
        <end position="82"/>
    </location>
</feature>
<dbReference type="Proteomes" id="UP000663802">
    <property type="component" value="Unassembled WGS sequence"/>
</dbReference>
<accession>A0ABQ1ECE4</accession>
<name>A0ABQ1ECE4_9CLOT</name>
<evidence type="ECO:0000313" key="9">
    <source>
        <dbReference type="EMBL" id="GFZ32470.1"/>
    </source>
</evidence>
<dbReference type="PANTHER" id="PTHR34582">
    <property type="entry name" value="UPF0702 TRANSMEMBRANE PROTEIN YCAP"/>
    <property type="match status" value="1"/>
</dbReference>
<proteinExistence type="inferred from homology"/>
<comment type="caution">
    <text evidence="9">The sequence shown here is derived from an EMBL/GenBank/DDBJ whole genome shotgun (WGS) entry which is preliminary data.</text>
</comment>
<evidence type="ECO:0000313" key="10">
    <source>
        <dbReference type="Proteomes" id="UP000663802"/>
    </source>
</evidence>
<keyword evidence="10" id="KW-1185">Reference proteome</keyword>
<keyword evidence="5 7" id="KW-1133">Transmembrane helix</keyword>
<comment type="similarity">
    <text evidence="2">Belongs to the UPF0702 family.</text>
</comment>
<keyword evidence="4 7" id="KW-0812">Transmembrane</keyword>
<evidence type="ECO:0000256" key="6">
    <source>
        <dbReference type="ARBA" id="ARBA00023136"/>
    </source>
</evidence>
<dbReference type="EMBL" id="BMBA01000003">
    <property type="protein sequence ID" value="GFZ32470.1"/>
    <property type="molecule type" value="Genomic_DNA"/>
</dbReference>
<evidence type="ECO:0000256" key="4">
    <source>
        <dbReference type="ARBA" id="ARBA00022692"/>
    </source>
</evidence>
<feature type="transmembrane region" description="Helical" evidence="7">
    <location>
        <begin position="6"/>
        <end position="23"/>
    </location>
</feature>
<feature type="transmembrane region" description="Helical" evidence="7">
    <location>
        <begin position="35"/>
        <end position="54"/>
    </location>
</feature>
<evidence type="ECO:0000256" key="7">
    <source>
        <dbReference type="SAM" id="Phobius"/>
    </source>
</evidence>
<comment type="subcellular location">
    <subcellularLocation>
        <location evidence="1">Cell membrane</location>
        <topology evidence="1">Multi-pass membrane protein</topology>
    </subcellularLocation>
</comment>
<dbReference type="Gene3D" id="3.30.240.20">
    <property type="entry name" value="bsu07140 like domains"/>
    <property type="match status" value="2"/>
</dbReference>
<evidence type="ECO:0000256" key="5">
    <source>
        <dbReference type="ARBA" id="ARBA00022989"/>
    </source>
</evidence>
<dbReference type="InterPro" id="IPR007353">
    <property type="entry name" value="DUF421"/>
</dbReference>
<evidence type="ECO:0000256" key="1">
    <source>
        <dbReference type="ARBA" id="ARBA00004651"/>
    </source>
</evidence>
<dbReference type="RefSeq" id="WP_206870763.1">
    <property type="nucleotide sequence ID" value="NZ_BMBA01000003.1"/>
</dbReference>